<evidence type="ECO:0000259" key="1">
    <source>
        <dbReference type="Pfam" id="PF08818"/>
    </source>
</evidence>
<evidence type="ECO:0000313" key="2">
    <source>
        <dbReference type="EMBL" id="KAE8130288.1"/>
    </source>
</evidence>
<proteinExistence type="predicted"/>
<sequence>MAAQKTQPTNANVDEFLDATTPARRREDGKALAEIFREITGVDPVMWGPSIVGYGSYRYVSPANPRNRGIWPKVGFSPRKAQLSLYDLKDLPAGVELLPTLGTYTEGAGCVYVKKLNDINLAVLRKLIAIAWTREDDPEPAFAR</sequence>
<dbReference type="EMBL" id="QDAG01000001">
    <property type="protein sequence ID" value="KAE8130288.1"/>
    <property type="molecule type" value="Genomic_DNA"/>
</dbReference>
<gene>
    <name evidence="2" type="ORF">DDE84_01550</name>
</gene>
<accession>A0A5N6SAE2</accession>
<dbReference type="RefSeq" id="WP_152579979.1">
    <property type="nucleotide sequence ID" value="NZ_QDAG01000001.1"/>
</dbReference>
<dbReference type="GeneID" id="78126384"/>
<dbReference type="OrthoDB" id="5951444at2"/>
<dbReference type="AlphaFoldDB" id="A0A5N6SAE2"/>
<dbReference type="InterPro" id="IPR014922">
    <property type="entry name" value="YdhG-like"/>
</dbReference>
<evidence type="ECO:0000313" key="3">
    <source>
        <dbReference type="Proteomes" id="UP000325415"/>
    </source>
</evidence>
<feature type="domain" description="YdhG-like" evidence="1">
    <location>
        <begin position="25"/>
        <end position="129"/>
    </location>
</feature>
<reference evidence="2 3" key="1">
    <citation type="submission" date="2018-04" db="EMBL/GenBank/DDBJ databases">
        <authorList>
            <person name="Eckel V.P."/>
            <person name="Vogel R.F."/>
        </authorList>
    </citation>
    <scope>NUCLEOTIDE SEQUENCE [LARGE SCALE GENOMIC DNA]</scope>
    <source>
        <strain evidence="3">TMW 2.1764</strain>
    </source>
</reference>
<dbReference type="Pfam" id="PF08818">
    <property type="entry name" value="DUF1801"/>
    <property type="match status" value="1"/>
</dbReference>
<organism evidence="2 3">
    <name type="scientific">Bifidobacterium tibiigranuli</name>
    <dbReference type="NCBI Taxonomy" id="2172043"/>
    <lineage>
        <taxon>Bacteria</taxon>
        <taxon>Bacillati</taxon>
        <taxon>Actinomycetota</taxon>
        <taxon>Actinomycetes</taxon>
        <taxon>Bifidobacteriales</taxon>
        <taxon>Bifidobacteriaceae</taxon>
        <taxon>Bifidobacterium</taxon>
    </lineage>
</organism>
<comment type="caution">
    <text evidence="2">The sequence shown here is derived from an EMBL/GenBank/DDBJ whole genome shotgun (WGS) entry which is preliminary data.</text>
</comment>
<protein>
    <submittedName>
        <fullName evidence="2">DUF1801 domain-containing protein</fullName>
    </submittedName>
</protein>
<name>A0A5N6SAE2_9BIFI</name>
<dbReference type="Proteomes" id="UP000325415">
    <property type="component" value="Unassembled WGS sequence"/>
</dbReference>
<keyword evidence="3" id="KW-1185">Reference proteome</keyword>